<comment type="caution">
    <text evidence="4">The sequence shown here is derived from an EMBL/GenBank/DDBJ whole genome shotgun (WGS) entry which is preliminary data.</text>
</comment>
<dbReference type="InterPro" id="IPR036291">
    <property type="entry name" value="NAD(P)-bd_dom_sf"/>
</dbReference>
<dbReference type="Gene3D" id="3.40.50.720">
    <property type="entry name" value="NAD(P)-binding Rossmann-like Domain"/>
    <property type="match status" value="1"/>
</dbReference>
<dbReference type="SUPFAM" id="SSF51735">
    <property type="entry name" value="NAD(P)-binding Rossmann-fold domains"/>
    <property type="match status" value="1"/>
</dbReference>
<reference evidence="4 5" key="1">
    <citation type="submission" date="2018-02" db="EMBL/GenBank/DDBJ databases">
        <title>Draft genome sequencing of Burkholderia cepacia Y14-15.</title>
        <authorList>
            <person name="Zheng B.-X."/>
        </authorList>
    </citation>
    <scope>NUCLEOTIDE SEQUENCE [LARGE SCALE GENOMIC DNA]</scope>
    <source>
        <strain evidence="4 5">Y14-15</strain>
    </source>
</reference>
<evidence type="ECO:0000259" key="3">
    <source>
        <dbReference type="Pfam" id="PF01370"/>
    </source>
</evidence>
<dbReference type="RefSeq" id="WP_105393258.1">
    <property type="nucleotide sequence ID" value="NZ_PUIQ01000063.1"/>
</dbReference>
<dbReference type="Gene3D" id="3.90.25.10">
    <property type="entry name" value="UDP-galactose 4-epimerase, domain 1"/>
    <property type="match status" value="1"/>
</dbReference>
<dbReference type="PANTHER" id="PTHR43000">
    <property type="entry name" value="DTDP-D-GLUCOSE 4,6-DEHYDRATASE-RELATED"/>
    <property type="match status" value="1"/>
</dbReference>
<comment type="similarity">
    <text evidence="2">Belongs to the NAD(P)-dependent epimerase/dehydratase family.</text>
</comment>
<accession>A0A2S8I8S5</accession>
<dbReference type="Pfam" id="PF01370">
    <property type="entry name" value="Epimerase"/>
    <property type="match status" value="1"/>
</dbReference>
<organism evidence="4 5">
    <name type="scientific">Burkholderia cepacia</name>
    <name type="common">Pseudomonas cepacia</name>
    <dbReference type="NCBI Taxonomy" id="292"/>
    <lineage>
        <taxon>Bacteria</taxon>
        <taxon>Pseudomonadati</taxon>
        <taxon>Pseudomonadota</taxon>
        <taxon>Betaproteobacteria</taxon>
        <taxon>Burkholderiales</taxon>
        <taxon>Burkholderiaceae</taxon>
        <taxon>Burkholderia</taxon>
        <taxon>Burkholderia cepacia complex</taxon>
    </lineage>
</organism>
<evidence type="ECO:0000313" key="4">
    <source>
        <dbReference type="EMBL" id="PQP10772.1"/>
    </source>
</evidence>
<dbReference type="Proteomes" id="UP000238206">
    <property type="component" value="Unassembled WGS sequence"/>
</dbReference>
<name>A0A2S8I8S5_BURCE</name>
<feature type="domain" description="NAD-dependent epimerase/dehydratase" evidence="3">
    <location>
        <begin position="12"/>
        <end position="234"/>
    </location>
</feature>
<sequence length="305" mass="33089">MNVASRSDAPRALVTGLGGFTGDYLAKSLQAAGYRVLGTTHGSEATGAGMYRVDLCDRAALAKVVADVQPDVVAHLAAVSFVAHGDADAIYRTNVVGSRNLLEALANLENRPRAILLASSANIYGNAAVEIIDESVEPNPANDYAVSKLAMEYMARLWHDKLPIVVARPFNYTGVGQSPQFLLPKIVSHFQRGERVIELGNIDVERDFSDVRRVVDAYRRLLEQAPAGGVFNVCSGRAVSLKAVIAMMEQIAGYTIEVRVNPAFVRANEVRRLQGDGARLQAAIGPLEDIPLERTLRWMFEEGRG</sequence>
<evidence type="ECO:0000313" key="5">
    <source>
        <dbReference type="Proteomes" id="UP000238206"/>
    </source>
</evidence>
<gene>
    <name evidence="4" type="ORF">C5615_32945</name>
</gene>
<evidence type="ECO:0000256" key="1">
    <source>
        <dbReference type="ARBA" id="ARBA00005125"/>
    </source>
</evidence>
<dbReference type="AlphaFoldDB" id="A0A2S8I8S5"/>
<proteinExistence type="inferred from homology"/>
<comment type="pathway">
    <text evidence="1">Bacterial outer membrane biogenesis; LPS O-antigen biosynthesis.</text>
</comment>
<protein>
    <submittedName>
        <fullName evidence="4">GDP-mannose 4,6 dehydratase</fullName>
    </submittedName>
</protein>
<dbReference type="InterPro" id="IPR001509">
    <property type="entry name" value="Epimerase_deHydtase"/>
</dbReference>
<evidence type="ECO:0000256" key="2">
    <source>
        <dbReference type="ARBA" id="ARBA00007637"/>
    </source>
</evidence>
<dbReference type="EMBL" id="PUIQ01000063">
    <property type="protein sequence ID" value="PQP10772.1"/>
    <property type="molecule type" value="Genomic_DNA"/>
</dbReference>